<name>A0ABU6SY37_9FABA</name>
<organism evidence="2 3">
    <name type="scientific">Stylosanthes scabra</name>
    <dbReference type="NCBI Taxonomy" id="79078"/>
    <lineage>
        <taxon>Eukaryota</taxon>
        <taxon>Viridiplantae</taxon>
        <taxon>Streptophyta</taxon>
        <taxon>Embryophyta</taxon>
        <taxon>Tracheophyta</taxon>
        <taxon>Spermatophyta</taxon>
        <taxon>Magnoliopsida</taxon>
        <taxon>eudicotyledons</taxon>
        <taxon>Gunneridae</taxon>
        <taxon>Pentapetalae</taxon>
        <taxon>rosids</taxon>
        <taxon>fabids</taxon>
        <taxon>Fabales</taxon>
        <taxon>Fabaceae</taxon>
        <taxon>Papilionoideae</taxon>
        <taxon>50 kb inversion clade</taxon>
        <taxon>dalbergioids sensu lato</taxon>
        <taxon>Dalbergieae</taxon>
        <taxon>Pterocarpus clade</taxon>
        <taxon>Stylosanthes</taxon>
    </lineage>
</organism>
<keyword evidence="3" id="KW-1185">Reference proteome</keyword>
<feature type="compositionally biased region" description="Polar residues" evidence="1">
    <location>
        <begin position="12"/>
        <end position="22"/>
    </location>
</feature>
<evidence type="ECO:0000313" key="2">
    <source>
        <dbReference type="EMBL" id="MED6141382.1"/>
    </source>
</evidence>
<comment type="caution">
    <text evidence="2">The sequence shown here is derived from an EMBL/GenBank/DDBJ whole genome shotgun (WGS) entry which is preliminary data.</text>
</comment>
<dbReference type="Proteomes" id="UP001341840">
    <property type="component" value="Unassembled WGS sequence"/>
</dbReference>
<evidence type="ECO:0000256" key="1">
    <source>
        <dbReference type="SAM" id="MobiDB-lite"/>
    </source>
</evidence>
<dbReference type="EMBL" id="JASCZI010063660">
    <property type="protein sequence ID" value="MED6141382.1"/>
    <property type="molecule type" value="Genomic_DNA"/>
</dbReference>
<sequence length="140" mass="15841">MSSRGKRYTHESAGSDNSSTSGERFCDCGLKAPDKLIFDVYFRPLGFENDIGRAKEGIGSKEFMKSCQEEENMASFDCMYASCIRRVPWEHLGRVSVILVRLHAPLVRPHECKTITNFFVDRASARFTCAPARSHLTEIK</sequence>
<feature type="region of interest" description="Disordered" evidence="1">
    <location>
        <begin position="1"/>
        <end position="23"/>
    </location>
</feature>
<evidence type="ECO:0000313" key="3">
    <source>
        <dbReference type="Proteomes" id="UP001341840"/>
    </source>
</evidence>
<reference evidence="2 3" key="1">
    <citation type="journal article" date="2023" name="Plants (Basel)">
        <title>Bridging the Gap: Combining Genomics and Transcriptomics Approaches to Understand Stylosanthes scabra, an Orphan Legume from the Brazilian Caatinga.</title>
        <authorList>
            <person name="Ferreira-Neto J.R.C."/>
            <person name="da Silva M.D."/>
            <person name="Binneck E."/>
            <person name="de Melo N.F."/>
            <person name="da Silva R.H."/>
            <person name="de Melo A.L.T.M."/>
            <person name="Pandolfi V."/>
            <person name="Bustamante F.O."/>
            <person name="Brasileiro-Vidal A.C."/>
            <person name="Benko-Iseppon A.M."/>
        </authorList>
    </citation>
    <scope>NUCLEOTIDE SEQUENCE [LARGE SCALE GENOMIC DNA]</scope>
    <source>
        <tissue evidence="2">Leaves</tissue>
    </source>
</reference>
<gene>
    <name evidence="2" type="ORF">PIB30_102887</name>
</gene>
<proteinExistence type="predicted"/>
<protein>
    <submittedName>
        <fullName evidence="2">Uncharacterized protein</fullName>
    </submittedName>
</protein>
<accession>A0ABU6SY37</accession>